<accession>A0ABT2GA21</accession>
<protein>
    <recommendedName>
        <fullName evidence="3">SnoaL-like domain-containing protein</fullName>
    </recommendedName>
</protein>
<proteinExistence type="predicted"/>
<organism evidence="1 2">
    <name type="scientific">Herbiconiux gentiana</name>
    <dbReference type="NCBI Taxonomy" id="2970912"/>
    <lineage>
        <taxon>Bacteria</taxon>
        <taxon>Bacillati</taxon>
        <taxon>Actinomycetota</taxon>
        <taxon>Actinomycetes</taxon>
        <taxon>Micrococcales</taxon>
        <taxon>Microbacteriaceae</taxon>
        <taxon>Herbiconiux</taxon>
    </lineage>
</organism>
<name>A0ABT2GA21_9MICO</name>
<keyword evidence="2" id="KW-1185">Reference proteome</keyword>
<evidence type="ECO:0000313" key="1">
    <source>
        <dbReference type="EMBL" id="MCS5713038.1"/>
    </source>
</evidence>
<dbReference type="EMBL" id="JANTEZ010000001">
    <property type="protein sequence ID" value="MCS5713038.1"/>
    <property type="molecule type" value="Genomic_DNA"/>
</dbReference>
<evidence type="ECO:0008006" key="3">
    <source>
        <dbReference type="Google" id="ProtNLM"/>
    </source>
</evidence>
<reference evidence="1" key="1">
    <citation type="submission" date="2022-08" db="EMBL/GenBank/DDBJ databases">
        <authorList>
            <person name="Deng Y."/>
            <person name="Han X.-F."/>
            <person name="Zhang Y.-Q."/>
        </authorList>
    </citation>
    <scope>NUCLEOTIDE SEQUENCE</scope>
    <source>
        <strain evidence="1">CPCC 205716</strain>
    </source>
</reference>
<dbReference type="Proteomes" id="UP001165580">
    <property type="component" value="Unassembled WGS sequence"/>
</dbReference>
<gene>
    <name evidence="1" type="ORF">NVV95_00575</name>
</gene>
<sequence length="121" mass="13279">MNADPVTSIVHSISALELELLARDALQLIHFPDATRFEALFVTDARLRCISGAAFDGRAAVARVLRRGSVFRRRSVDLRRVVVLEPFVLLHSGGDEPDQGAPFAALEVRDGLIGSWVEDRA</sequence>
<comment type="caution">
    <text evidence="1">The sequence shown here is derived from an EMBL/GenBank/DDBJ whole genome shotgun (WGS) entry which is preliminary data.</text>
</comment>
<dbReference type="RefSeq" id="WP_259484599.1">
    <property type="nucleotide sequence ID" value="NZ_JANTEZ010000001.1"/>
</dbReference>
<evidence type="ECO:0000313" key="2">
    <source>
        <dbReference type="Proteomes" id="UP001165580"/>
    </source>
</evidence>